<evidence type="ECO:0000313" key="1">
    <source>
        <dbReference type="EMBL" id="MEI5907678.1"/>
    </source>
</evidence>
<reference evidence="1 2" key="1">
    <citation type="journal article" date="2018" name="J. Microbiol.">
        <title>Bacillus spongiae sp. nov., isolated from sponge of Jeju Island.</title>
        <authorList>
            <person name="Lee G.E."/>
            <person name="Im W.T."/>
            <person name="Park J.S."/>
        </authorList>
    </citation>
    <scope>NUCLEOTIDE SEQUENCE [LARGE SCALE GENOMIC DNA]</scope>
    <source>
        <strain evidence="1 2">135PIL107-10</strain>
    </source>
</reference>
<gene>
    <name evidence="1" type="ORF">WAK64_11490</name>
</gene>
<organism evidence="1 2">
    <name type="scientific">Bacillus spongiae</name>
    <dbReference type="NCBI Taxonomy" id="2683610"/>
    <lineage>
        <taxon>Bacteria</taxon>
        <taxon>Bacillati</taxon>
        <taxon>Bacillota</taxon>
        <taxon>Bacilli</taxon>
        <taxon>Bacillales</taxon>
        <taxon>Bacillaceae</taxon>
        <taxon>Bacillus</taxon>
    </lineage>
</organism>
<proteinExistence type="predicted"/>
<accession>A0ABU8HES3</accession>
<dbReference type="Proteomes" id="UP001312865">
    <property type="component" value="Unassembled WGS sequence"/>
</dbReference>
<dbReference type="EMBL" id="JBBAXC010000008">
    <property type="protein sequence ID" value="MEI5907678.1"/>
    <property type="molecule type" value="Genomic_DNA"/>
</dbReference>
<keyword evidence="2" id="KW-1185">Reference proteome</keyword>
<sequence>MNEEVSFLYVPSEYKVIADVIKLGDKYKSLGSRDSCTVAVEHTDEFPTAPLVYKATIQWAQVSK</sequence>
<protein>
    <submittedName>
        <fullName evidence="1">Uncharacterized protein</fullName>
    </submittedName>
</protein>
<evidence type="ECO:0000313" key="2">
    <source>
        <dbReference type="Proteomes" id="UP001312865"/>
    </source>
</evidence>
<name>A0ABU8HES3_9BACI</name>
<dbReference type="RefSeq" id="WP_336587118.1">
    <property type="nucleotide sequence ID" value="NZ_JBBAXC010000008.1"/>
</dbReference>
<comment type="caution">
    <text evidence="1">The sequence shown here is derived from an EMBL/GenBank/DDBJ whole genome shotgun (WGS) entry which is preliminary data.</text>
</comment>